<dbReference type="Proteomes" id="UP000679220">
    <property type="component" value="Unassembled WGS sequence"/>
</dbReference>
<organism evidence="1 2">
    <name type="scientific">Carboxylicivirga sediminis</name>
    <dbReference type="NCBI Taxonomy" id="2006564"/>
    <lineage>
        <taxon>Bacteria</taxon>
        <taxon>Pseudomonadati</taxon>
        <taxon>Bacteroidota</taxon>
        <taxon>Bacteroidia</taxon>
        <taxon>Marinilabiliales</taxon>
        <taxon>Marinilabiliaceae</taxon>
        <taxon>Carboxylicivirga</taxon>
    </lineage>
</organism>
<dbReference type="EMBL" id="JAGTAR010000009">
    <property type="protein sequence ID" value="MBR8535448.1"/>
    <property type="molecule type" value="Genomic_DNA"/>
</dbReference>
<evidence type="ECO:0000313" key="1">
    <source>
        <dbReference type="EMBL" id="MBR8535448.1"/>
    </source>
</evidence>
<reference evidence="1" key="2">
    <citation type="submission" date="2021-04" db="EMBL/GenBank/DDBJ databases">
        <authorList>
            <person name="Zhang T."/>
            <person name="Zhang Y."/>
            <person name="Lu D."/>
            <person name="Zuo D."/>
            <person name="Du Z."/>
        </authorList>
    </citation>
    <scope>NUCLEOTIDE SEQUENCE</scope>
    <source>
        <strain evidence="1">JR1</strain>
    </source>
</reference>
<gene>
    <name evidence="1" type="ORF">KDU71_07745</name>
</gene>
<reference evidence="1" key="1">
    <citation type="journal article" date="2018" name="Int. J. Syst. Evol. Microbiol.">
        <title>Carboxylicivirga sediminis sp. nov., isolated from coastal sediment.</title>
        <authorList>
            <person name="Wang F.Q."/>
            <person name="Ren L.H."/>
            <person name="Zou R.J."/>
            <person name="Sun Y.Z."/>
            <person name="Liu X.J."/>
            <person name="Jiang F."/>
            <person name="Liu L.J."/>
        </authorList>
    </citation>
    <scope>NUCLEOTIDE SEQUENCE</scope>
    <source>
        <strain evidence="1">JR1</strain>
    </source>
</reference>
<keyword evidence="2" id="KW-1185">Reference proteome</keyword>
<dbReference type="RefSeq" id="WP_212189354.1">
    <property type="nucleotide sequence ID" value="NZ_JAGTAR010000009.1"/>
</dbReference>
<protein>
    <submittedName>
        <fullName evidence="1">Uncharacterized protein</fullName>
    </submittedName>
</protein>
<name>A0A941F3U1_9BACT</name>
<sequence>MKLFKKGILKLGICRYLNLRQRIKLERKKALIELREEQLKLKLELVDDRDRFLKEKLNVVRNLIDYQLELNTVSETQIKIIREFLGEPVMEKIRGLNINIAHSDIEKVTLKQTSNDREKESLGEQKSDP</sequence>
<evidence type="ECO:0000313" key="2">
    <source>
        <dbReference type="Proteomes" id="UP000679220"/>
    </source>
</evidence>
<accession>A0A941F3U1</accession>
<comment type="caution">
    <text evidence="1">The sequence shown here is derived from an EMBL/GenBank/DDBJ whole genome shotgun (WGS) entry which is preliminary data.</text>
</comment>
<dbReference type="AlphaFoldDB" id="A0A941F3U1"/>
<proteinExistence type="predicted"/>